<dbReference type="CDD" id="cd00082">
    <property type="entry name" value="HisKA"/>
    <property type="match status" value="1"/>
</dbReference>
<keyword evidence="2" id="KW-0808">Transferase</keyword>
<dbReference type="PANTHER" id="PTHR43065">
    <property type="entry name" value="SENSOR HISTIDINE KINASE"/>
    <property type="match status" value="1"/>
</dbReference>
<keyword evidence="5" id="KW-0067">ATP-binding</keyword>
<keyword evidence="4" id="KW-0418">Kinase</keyword>
<dbReference type="PROSITE" id="PS50109">
    <property type="entry name" value="HIS_KIN"/>
    <property type="match status" value="1"/>
</dbReference>
<dbReference type="SUPFAM" id="SSF55874">
    <property type="entry name" value="ATPase domain of HSP90 chaperone/DNA topoisomerase II/histidine kinase"/>
    <property type="match status" value="1"/>
</dbReference>
<accession>A0A913XSH8</accession>
<dbReference type="SMART" id="SM00387">
    <property type="entry name" value="HATPase_c"/>
    <property type="match status" value="1"/>
</dbReference>
<dbReference type="GeneID" id="110246974"/>
<dbReference type="SMART" id="SM00388">
    <property type="entry name" value="HisKA"/>
    <property type="match status" value="1"/>
</dbReference>
<evidence type="ECO:0000256" key="5">
    <source>
        <dbReference type="ARBA" id="ARBA00022840"/>
    </source>
</evidence>
<dbReference type="Pfam" id="PF00512">
    <property type="entry name" value="HisKA"/>
    <property type="match status" value="1"/>
</dbReference>
<dbReference type="RefSeq" id="XP_020909018.1">
    <property type="nucleotide sequence ID" value="XM_021053359.1"/>
</dbReference>
<evidence type="ECO:0000256" key="3">
    <source>
        <dbReference type="ARBA" id="ARBA00022741"/>
    </source>
</evidence>
<dbReference type="InterPro" id="IPR003594">
    <property type="entry name" value="HATPase_dom"/>
</dbReference>
<evidence type="ECO:0000313" key="9">
    <source>
        <dbReference type="Proteomes" id="UP000887567"/>
    </source>
</evidence>
<reference evidence="8" key="1">
    <citation type="submission" date="2022-11" db="UniProtKB">
        <authorList>
            <consortium name="EnsemblMetazoa"/>
        </authorList>
    </citation>
    <scope>IDENTIFICATION</scope>
</reference>
<dbReference type="PRINTS" id="PR00344">
    <property type="entry name" value="BCTRLSENSOR"/>
</dbReference>
<dbReference type="Gene3D" id="3.30.565.10">
    <property type="entry name" value="Histidine kinase-like ATPase, C-terminal domain"/>
    <property type="match status" value="1"/>
</dbReference>
<feature type="domain" description="Histidine kinase" evidence="7">
    <location>
        <begin position="71"/>
        <end position="246"/>
    </location>
</feature>
<dbReference type="Gene3D" id="1.10.287.130">
    <property type="match status" value="1"/>
</dbReference>
<dbReference type="Proteomes" id="UP000887567">
    <property type="component" value="Unplaced"/>
</dbReference>
<dbReference type="GO" id="GO:0005524">
    <property type="term" value="F:ATP binding"/>
    <property type="evidence" value="ECO:0007669"/>
    <property type="project" value="UniProtKB-KW"/>
</dbReference>
<keyword evidence="9" id="KW-1185">Reference proteome</keyword>
<evidence type="ECO:0000256" key="6">
    <source>
        <dbReference type="ARBA" id="ARBA00023012"/>
    </source>
</evidence>
<dbReference type="InterPro" id="IPR029016">
    <property type="entry name" value="GAF-like_dom_sf"/>
</dbReference>
<evidence type="ECO:0000313" key="8">
    <source>
        <dbReference type="EnsemblMetazoa" id="XP_020909018.1"/>
    </source>
</evidence>
<dbReference type="EnsemblMetazoa" id="XM_021053359.1">
    <property type="protein sequence ID" value="XP_020909018.1"/>
    <property type="gene ID" value="LOC110246974"/>
</dbReference>
<dbReference type="OrthoDB" id="10072242at2759"/>
<organism evidence="8 9">
    <name type="scientific">Exaiptasia diaphana</name>
    <name type="common">Tropical sea anemone</name>
    <name type="synonym">Aiptasia pulchella</name>
    <dbReference type="NCBI Taxonomy" id="2652724"/>
    <lineage>
        <taxon>Eukaryota</taxon>
        <taxon>Metazoa</taxon>
        <taxon>Cnidaria</taxon>
        <taxon>Anthozoa</taxon>
        <taxon>Hexacorallia</taxon>
        <taxon>Actiniaria</taxon>
        <taxon>Aiptasiidae</taxon>
        <taxon>Exaiptasia</taxon>
    </lineage>
</organism>
<dbReference type="InterPro" id="IPR004358">
    <property type="entry name" value="Sig_transdc_His_kin-like_C"/>
</dbReference>
<keyword evidence="6" id="KW-0902">Two-component regulatory system</keyword>
<dbReference type="Gene3D" id="3.30.450.40">
    <property type="match status" value="1"/>
</dbReference>
<dbReference type="SUPFAM" id="SSF55781">
    <property type="entry name" value="GAF domain-like"/>
    <property type="match status" value="1"/>
</dbReference>
<dbReference type="PANTHER" id="PTHR43065:SF10">
    <property type="entry name" value="PEROXIDE STRESS-ACTIVATED HISTIDINE KINASE MAK3"/>
    <property type="match status" value="1"/>
</dbReference>
<evidence type="ECO:0000259" key="7">
    <source>
        <dbReference type="PROSITE" id="PS50109"/>
    </source>
</evidence>
<dbReference type="SUPFAM" id="SSF47384">
    <property type="entry name" value="Homodimeric domain of signal transducing histidine kinase"/>
    <property type="match status" value="1"/>
</dbReference>
<dbReference type="InterPro" id="IPR036097">
    <property type="entry name" value="HisK_dim/P_sf"/>
</dbReference>
<evidence type="ECO:0000256" key="1">
    <source>
        <dbReference type="ARBA" id="ARBA00022553"/>
    </source>
</evidence>
<evidence type="ECO:0000256" key="2">
    <source>
        <dbReference type="ARBA" id="ARBA00022679"/>
    </source>
</evidence>
<dbReference type="InterPro" id="IPR003661">
    <property type="entry name" value="HisK_dim/P_dom"/>
</dbReference>
<dbReference type="AlphaFoldDB" id="A0A913XSH8"/>
<name>A0A913XSH8_EXADI</name>
<keyword evidence="1" id="KW-0597">Phosphoprotein</keyword>
<proteinExistence type="predicted"/>
<sequence>MAKNQLIGLVLLGFDRSSSMIRKSDAALLLQLAEQASLAFQNAALYREQQERLVRLHRADRLAAMGQLAAGVAHEVRNPLTAIRSTMQYLGTTVEGSHRELFEDLIGEVDRIDHIISGLLNLARTGNLQRLPVDLADLTEQTVRFLDHRARKQNAKISAQSSEPIMVEADPNQLRQVFLNLILNALQAMPEGGSIIVDCQIEPDRSRPSQSWAQIRIIDDGPGIPEEVLRNVLDPFFTTKSEGTGL</sequence>
<keyword evidence="3" id="KW-0547">Nucleotide-binding</keyword>
<evidence type="ECO:0000256" key="4">
    <source>
        <dbReference type="ARBA" id="ARBA00022777"/>
    </source>
</evidence>
<dbReference type="GO" id="GO:0000155">
    <property type="term" value="F:phosphorelay sensor kinase activity"/>
    <property type="evidence" value="ECO:0007669"/>
    <property type="project" value="InterPro"/>
</dbReference>
<protein>
    <recommendedName>
        <fullName evidence="7">Histidine kinase domain-containing protein</fullName>
    </recommendedName>
</protein>
<dbReference type="KEGG" id="epa:110246974"/>
<dbReference type="InterPro" id="IPR036890">
    <property type="entry name" value="HATPase_C_sf"/>
</dbReference>
<dbReference type="InterPro" id="IPR005467">
    <property type="entry name" value="His_kinase_dom"/>
</dbReference>
<dbReference type="Pfam" id="PF02518">
    <property type="entry name" value="HATPase_c"/>
    <property type="match status" value="1"/>
</dbReference>